<comment type="similarity">
    <text evidence="2">Belongs to the VPS37 family.</text>
</comment>
<dbReference type="SUPFAM" id="SSF140111">
    <property type="entry name" value="Endosomal sorting complex assembly domain"/>
    <property type="match status" value="1"/>
</dbReference>
<feature type="region of interest" description="Disordered" evidence="7">
    <location>
        <begin position="1"/>
        <end position="72"/>
    </location>
</feature>
<feature type="compositionally biased region" description="Pro residues" evidence="7">
    <location>
        <begin position="28"/>
        <end position="37"/>
    </location>
</feature>
<evidence type="ECO:0000256" key="6">
    <source>
        <dbReference type="PROSITE-ProRule" id="PRU00646"/>
    </source>
</evidence>
<evidence type="ECO:0000256" key="2">
    <source>
        <dbReference type="ARBA" id="ARBA00007617"/>
    </source>
</evidence>
<evidence type="ECO:0000256" key="1">
    <source>
        <dbReference type="ARBA" id="ARBA00004177"/>
    </source>
</evidence>
<keyword evidence="3 6" id="KW-0813">Transport</keyword>
<name>A0A381L5T8_BLUGR</name>
<accession>A0A381L5T8</accession>
<dbReference type="InterPro" id="IPR037202">
    <property type="entry name" value="ESCRT_assembly_dom"/>
</dbReference>
<organism evidence="9">
    <name type="scientific">Blumeria graminis f. sp. tritici 96224</name>
    <dbReference type="NCBI Taxonomy" id="1268274"/>
    <lineage>
        <taxon>Eukaryota</taxon>
        <taxon>Fungi</taxon>
        <taxon>Dikarya</taxon>
        <taxon>Ascomycota</taxon>
        <taxon>Pezizomycotina</taxon>
        <taxon>Leotiomycetes</taxon>
        <taxon>Erysiphales</taxon>
        <taxon>Erysiphaceae</taxon>
        <taxon>Blumeria</taxon>
    </lineage>
</organism>
<evidence type="ECO:0000256" key="5">
    <source>
        <dbReference type="ARBA" id="ARBA00022927"/>
    </source>
</evidence>
<sequence>MSSSTPTSAAYVSRQKNVGPPFQSAWQPPAPPPPPKPSQENTQFMPRRVSPIQNPTSSTVGNTRCSAKDTRLVDGTQRLPLSEDEGQDWVPVMLTQKSKPQLVELLEQPHLLPAIAHASATMSPSIAALDATLAAALDDNIALANHLRQQETILDETRSATQARLLAAHALERQWHLKQVDMDRALSPVAPSSLYQQLIHSIQEQENICSSLEDTFLEANETVASEREVSEWVRSFREAKRVYYSRLARKERWDEGRVGGWR</sequence>
<dbReference type="GO" id="GO:0006623">
    <property type="term" value="P:protein targeting to vacuole"/>
    <property type="evidence" value="ECO:0007669"/>
    <property type="project" value="TreeGrafter"/>
</dbReference>
<dbReference type="OrthoDB" id="10260857at2759"/>
<dbReference type="InterPro" id="IPR009851">
    <property type="entry name" value="Mod_r"/>
</dbReference>
<feature type="domain" description="VPS37 C-terminal" evidence="8">
    <location>
        <begin position="172"/>
        <end position="262"/>
    </location>
</feature>
<dbReference type="AlphaFoldDB" id="A0A381L5T8"/>
<keyword evidence="5 6" id="KW-0653">Protein transport</keyword>
<dbReference type="Pfam" id="PF07200">
    <property type="entry name" value="Mod_r"/>
    <property type="match status" value="1"/>
</dbReference>
<comment type="subcellular location">
    <subcellularLocation>
        <location evidence="1">Endosome</location>
    </subcellularLocation>
</comment>
<feature type="compositionally biased region" description="Polar residues" evidence="7">
    <location>
        <begin position="51"/>
        <end position="65"/>
    </location>
</feature>
<dbReference type="PROSITE" id="PS51314">
    <property type="entry name" value="VPS37_C"/>
    <property type="match status" value="1"/>
</dbReference>
<feature type="compositionally biased region" description="Polar residues" evidence="7">
    <location>
        <begin position="1"/>
        <end position="16"/>
    </location>
</feature>
<evidence type="ECO:0000256" key="3">
    <source>
        <dbReference type="ARBA" id="ARBA00022448"/>
    </source>
</evidence>
<evidence type="ECO:0000256" key="7">
    <source>
        <dbReference type="SAM" id="MobiDB-lite"/>
    </source>
</evidence>
<keyword evidence="4" id="KW-0967">Endosome</keyword>
<evidence type="ECO:0000259" key="8">
    <source>
        <dbReference type="PROSITE" id="PS51314"/>
    </source>
</evidence>
<dbReference type="PANTHER" id="PTHR13678:SF2">
    <property type="entry name" value="VACUOLAR PROTEIN SORTING-ASSOCIATED PROTEIN 37A"/>
    <property type="match status" value="1"/>
</dbReference>
<evidence type="ECO:0000313" key="9">
    <source>
        <dbReference type="EMBL" id="SUZ09289.1"/>
    </source>
</evidence>
<evidence type="ECO:0000256" key="4">
    <source>
        <dbReference type="ARBA" id="ARBA00022753"/>
    </source>
</evidence>
<dbReference type="GO" id="GO:0006612">
    <property type="term" value="P:protein targeting to membrane"/>
    <property type="evidence" value="ECO:0007669"/>
    <property type="project" value="TreeGrafter"/>
</dbReference>
<dbReference type="GO" id="GO:0000813">
    <property type="term" value="C:ESCRT I complex"/>
    <property type="evidence" value="ECO:0007669"/>
    <property type="project" value="UniProtKB-ARBA"/>
</dbReference>
<proteinExistence type="inferred from homology"/>
<dbReference type="EMBL" id="UIGY01000047">
    <property type="protein sequence ID" value="SUZ09289.1"/>
    <property type="molecule type" value="Genomic_DNA"/>
</dbReference>
<dbReference type="GO" id="GO:0043162">
    <property type="term" value="P:ubiquitin-dependent protein catabolic process via the multivesicular body sorting pathway"/>
    <property type="evidence" value="ECO:0007669"/>
    <property type="project" value="UniProtKB-ARBA"/>
</dbReference>
<reference evidence="9" key="1">
    <citation type="submission" date="2018-07" db="EMBL/GenBank/DDBJ databases">
        <authorList>
            <person name="Quirk P.G."/>
            <person name="Krulwich T.A."/>
        </authorList>
    </citation>
    <scope>NUCLEOTIDE SEQUENCE</scope>
    <source>
        <strain evidence="9">96224</strain>
    </source>
</reference>
<protein>
    <submittedName>
        <fullName evidence="9">Bgt-1968</fullName>
    </submittedName>
</protein>
<dbReference type="PANTHER" id="PTHR13678">
    <property type="entry name" value="VACUOLAR PROTEIN SORTING-ASSOCIATED PROTEIN 37"/>
    <property type="match status" value="1"/>
</dbReference>
<gene>
    <name evidence="9" type="ORF">BGT96224V2_LOCUS2455</name>
</gene>